<evidence type="ECO:0000313" key="21">
    <source>
        <dbReference type="EMBL" id="ROV57651.1"/>
    </source>
</evidence>
<dbReference type="InterPro" id="IPR001789">
    <property type="entry name" value="Sig_transdc_resp-reg_receiver"/>
</dbReference>
<dbReference type="InterPro" id="IPR005467">
    <property type="entry name" value="His_kinase_dom"/>
</dbReference>
<dbReference type="Gene3D" id="3.40.50.2300">
    <property type="match status" value="1"/>
</dbReference>
<dbReference type="CDD" id="cd17546">
    <property type="entry name" value="REC_hyHK_CKI1_RcsC-like"/>
    <property type="match status" value="1"/>
</dbReference>
<dbReference type="SUPFAM" id="SSF53850">
    <property type="entry name" value="Periplasmic binding protein-like II"/>
    <property type="match status" value="2"/>
</dbReference>
<protein>
    <recommendedName>
        <fullName evidence="3">histidine kinase</fullName>
        <ecNumber evidence="3">2.7.13.3</ecNumber>
    </recommendedName>
</protein>
<evidence type="ECO:0000256" key="17">
    <source>
        <dbReference type="SAM" id="SignalP"/>
    </source>
</evidence>
<keyword evidence="6 16" id="KW-0597">Phosphoprotein</keyword>
<keyword evidence="11" id="KW-0547">Nucleotide-binding</keyword>
<dbReference type="RefSeq" id="WP_123783721.1">
    <property type="nucleotide sequence ID" value="NZ_RKIK01000127.1"/>
</dbReference>
<dbReference type="Pfam" id="PF00072">
    <property type="entry name" value="Response_reg"/>
    <property type="match status" value="1"/>
</dbReference>
<feature type="modified residue" description="Phosphohistidine" evidence="15">
    <location>
        <position position="1125"/>
    </location>
</feature>
<dbReference type="PROSITE" id="PS50894">
    <property type="entry name" value="HPT"/>
    <property type="match status" value="1"/>
</dbReference>
<feature type="signal peptide" evidence="17">
    <location>
        <begin position="1"/>
        <end position="19"/>
    </location>
</feature>
<gene>
    <name evidence="21" type="ORF">EGH82_22100</name>
</gene>
<keyword evidence="14" id="KW-0472">Membrane</keyword>
<dbReference type="SUPFAM" id="SSF52172">
    <property type="entry name" value="CheY-like"/>
    <property type="match status" value="1"/>
</dbReference>
<keyword evidence="9" id="KW-0418">Kinase</keyword>
<evidence type="ECO:0000256" key="6">
    <source>
        <dbReference type="ARBA" id="ARBA00022553"/>
    </source>
</evidence>
<dbReference type="Pfam" id="PF01627">
    <property type="entry name" value="Hpt"/>
    <property type="match status" value="1"/>
</dbReference>
<dbReference type="PANTHER" id="PTHR43047:SF72">
    <property type="entry name" value="OSMOSENSING HISTIDINE PROTEIN KINASE SLN1"/>
    <property type="match status" value="1"/>
</dbReference>
<evidence type="ECO:0000259" key="19">
    <source>
        <dbReference type="PROSITE" id="PS50110"/>
    </source>
</evidence>
<keyword evidence="13" id="KW-0902">Two-component regulatory system</keyword>
<reference evidence="21 22" key="1">
    <citation type="submission" date="2018-11" db="EMBL/GenBank/DDBJ databases">
        <title>Vibrio ponticus strain CAIM 1751 pathogenic for the snapper Lutjanus guttatus.</title>
        <authorList>
            <person name="Soto-Rodriguez S."/>
            <person name="Lozano-Olvera R."/>
            <person name="Gomez-Gil B."/>
        </authorList>
    </citation>
    <scope>NUCLEOTIDE SEQUENCE [LARGE SCALE GENOMIC DNA]</scope>
    <source>
        <strain evidence="21 22">CAIM 1751</strain>
    </source>
</reference>
<keyword evidence="7" id="KW-0808">Transferase</keyword>
<keyword evidence="10" id="KW-0378">Hydrolase</keyword>
<name>A0A3N3DT16_9VIBR</name>
<dbReference type="PROSITE" id="PS50109">
    <property type="entry name" value="HIS_KIN"/>
    <property type="match status" value="1"/>
</dbReference>
<accession>A0A3N3DT16</accession>
<feature type="domain" description="Response regulatory" evidence="19">
    <location>
        <begin position="949"/>
        <end position="1067"/>
    </location>
</feature>
<keyword evidence="5" id="KW-0997">Cell inner membrane</keyword>
<comment type="subcellular location">
    <subcellularLocation>
        <location evidence="2">Cell inner membrane</location>
        <topology evidence="2">Multi-pass membrane protein</topology>
    </subcellularLocation>
</comment>
<evidence type="ECO:0000256" key="14">
    <source>
        <dbReference type="ARBA" id="ARBA00023136"/>
    </source>
</evidence>
<evidence type="ECO:0000313" key="22">
    <source>
        <dbReference type="Proteomes" id="UP000278792"/>
    </source>
</evidence>
<evidence type="ECO:0000256" key="5">
    <source>
        <dbReference type="ARBA" id="ARBA00022519"/>
    </source>
</evidence>
<evidence type="ECO:0000256" key="8">
    <source>
        <dbReference type="ARBA" id="ARBA00022692"/>
    </source>
</evidence>
<dbReference type="InterPro" id="IPR003594">
    <property type="entry name" value="HATPase_dom"/>
</dbReference>
<keyword evidence="11" id="KW-0067">ATP-binding</keyword>
<dbReference type="AlphaFoldDB" id="A0A3N3DT16"/>
<feature type="domain" description="Histidine kinase" evidence="18">
    <location>
        <begin position="659"/>
        <end position="875"/>
    </location>
</feature>
<evidence type="ECO:0000256" key="15">
    <source>
        <dbReference type="PROSITE-ProRule" id="PRU00110"/>
    </source>
</evidence>
<dbReference type="InterPro" id="IPR011006">
    <property type="entry name" value="CheY-like_superfamily"/>
</dbReference>
<dbReference type="Gene3D" id="1.20.120.160">
    <property type="entry name" value="HPT domain"/>
    <property type="match status" value="1"/>
</dbReference>
<dbReference type="GO" id="GO:0000155">
    <property type="term" value="F:phosphorelay sensor kinase activity"/>
    <property type="evidence" value="ECO:0007669"/>
    <property type="project" value="InterPro"/>
</dbReference>
<dbReference type="SMART" id="SM00387">
    <property type="entry name" value="HATPase_c"/>
    <property type="match status" value="1"/>
</dbReference>
<comment type="catalytic activity">
    <reaction evidence="1">
        <text>ATP + protein L-histidine = ADP + protein N-phospho-L-histidine.</text>
        <dbReference type="EC" id="2.7.13.3"/>
    </reaction>
</comment>
<evidence type="ECO:0000256" key="3">
    <source>
        <dbReference type="ARBA" id="ARBA00012438"/>
    </source>
</evidence>
<dbReference type="InterPro" id="IPR008207">
    <property type="entry name" value="Sig_transdc_His_kin_Hpt_dom"/>
</dbReference>
<organism evidence="21 22">
    <name type="scientific">Vibrio ponticus</name>
    <dbReference type="NCBI Taxonomy" id="265668"/>
    <lineage>
        <taxon>Bacteria</taxon>
        <taxon>Pseudomonadati</taxon>
        <taxon>Pseudomonadota</taxon>
        <taxon>Gammaproteobacteria</taxon>
        <taxon>Vibrionales</taxon>
        <taxon>Vibrionaceae</taxon>
        <taxon>Vibrio</taxon>
    </lineage>
</organism>
<feature type="modified residue" description="4-aspartylphosphate" evidence="16">
    <location>
        <position position="1000"/>
    </location>
</feature>
<dbReference type="PRINTS" id="PR00344">
    <property type="entry name" value="BCTRLSENSOR"/>
</dbReference>
<dbReference type="InterPro" id="IPR036097">
    <property type="entry name" value="HisK_dim/P_sf"/>
</dbReference>
<dbReference type="SUPFAM" id="SSF47384">
    <property type="entry name" value="Homodimeric domain of signal transducing histidine kinase"/>
    <property type="match status" value="1"/>
</dbReference>
<dbReference type="InterPro" id="IPR036890">
    <property type="entry name" value="HATPase_C_sf"/>
</dbReference>
<dbReference type="Pfam" id="PF00512">
    <property type="entry name" value="HisKA"/>
    <property type="match status" value="1"/>
</dbReference>
<dbReference type="GO" id="GO:0016787">
    <property type="term" value="F:hydrolase activity"/>
    <property type="evidence" value="ECO:0007669"/>
    <property type="project" value="UniProtKB-KW"/>
</dbReference>
<dbReference type="SUPFAM" id="SSF47226">
    <property type="entry name" value="Histidine-containing phosphotransfer domain, HPT domain"/>
    <property type="match status" value="1"/>
</dbReference>
<dbReference type="EC" id="2.7.13.3" evidence="3"/>
<keyword evidence="4" id="KW-1003">Cell membrane</keyword>
<dbReference type="GO" id="GO:0005886">
    <property type="term" value="C:plasma membrane"/>
    <property type="evidence" value="ECO:0007669"/>
    <property type="project" value="UniProtKB-SubCell"/>
</dbReference>
<dbReference type="CDD" id="cd00088">
    <property type="entry name" value="HPT"/>
    <property type="match status" value="1"/>
</dbReference>
<evidence type="ECO:0000259" key="20">
    <source>
        <dbReference type="PROSITE" id="PS50894"/>
    </source>
</evidence>
<feature type="domain" description="HPt" evidence="20">
    <location>
        <begin position="1078"/>
        <end position="1180"/>
    </location>
</feature>
<dbReference type="Gene3D" id="1.10.287.130">
    <property type="match status" value="1"/>
</dbReference>
<evidence type="ECO:0000256" key="9">
    <source>
        <dbReference type="ARBA" id="ARBA00022777"/>
    </source>
</evidence>
<keyword evidence="8" id="KW-0812">Transmembrane</keyword>
<evidence type="ECO:0000256" key="16">
    <source>
        <dbReference type="PROSITE-ProRule" id="PRU00169"/>
    </source>
</evidence>
<evidence type="ECO:0000256" key="11">
    <source>
        <dbReference type="ARBA" id="ARBA00022840"/>
    </source>
</evidence>
<feature type="chain" id="PRO_5017985008" description="histidine kinase" evidence="17">
    <location>
        <begin position="20"/>
        <end position="1180"/>
    </location>
</feature>
<dbReference type="GO" id="GO:0009927">
    <property type="term" value="F:histidine phosphotransfer kinase activity"/>
    <property type="evidence" value="ECO:0007669"/>
    <property type="project" value="TreeGrafter"/>
</dbReference>
<dbReference type="Gene3D" id="3.30.565.10">
    <property type="entry name" value="Histidine kinase-like ATPase, C-terminal domain"/>
    <property type="match status" value="1"/>
</dbReference>
<sequence length="1180" mass="134499">MQAVLVFLLFLLGSTPLFAQGIESNLPTEGKPKLVVGRQIDHYNYFWTPKRVGEENSTFQDLVNRFAYKYGYDAEYRFFTNRDEMLTALYYGDIDMVLGFATTDYAEQYFNFTTPIFNIRSVIWYQDSHKRKRQKESLRWGCVRGSFYCFMYEQQGYKNISTFDSKRVMMRSIARGEIDALYTDVITAEQYLSVRTPGEWQGDIDYLAELPPFPAAIATAKDNTELHQLAEKYVELSRASLQRNQRTLVDPIAEDMMLKALALHYGRSTIRYSFEENMRPFSYIENGNQVGYIHDFMAMLTRKSGIQFVYVSPEDKSPIEMLRDGDIDLLPGFAQDSNQDFIFTNPFASINWKCVESNFKSGSGEVAILDRTGRLVVGEAQKAFDVVPKIYRELDDLLDDMKSGDVDYAYIPSYVVDYYAYNTEDELFSVLHSSQVEKLSIDLVLTFAPESRLLQGIMNQVVAQVSDNEIDMLHLKHHKVVVQYGYNKNKIALVLLSVLSLFLLIVVAFQIKASRLSKSLVKADEQAQQDQRRMQWLSDLLDRLPSMIAIYDSEGSIVLSNKAFNQHGMECMSFKKGHCLLKNQTYKMGNDDHLVCQCKFSKRYLRVIENEIGGMNDDGRYKMMVYDDYTALELQKDELKESNQKALKAIKSRDLFLATVSHELRTPISALIGLMELMSSKIENEDNVELLTNAQLSANRLRLLVNDILDISKIEANQLHLDTRNGNIYSELAPLLRTYESNAAMKHLNFELDWQATPYFKAKLDWLRVTQILNNLLNNAVKFTQHGSIKVTLKLLEDRLLVTVTDTGCGMNDEQLSRIFTPFAQGDVSITRQYGGTGLGMTIVKSIVDLMSGDLVVQSELGKGTTIELSLPVSHTTLLEAPDYQAYSYNADILAWLQAWSIDVDARYPLVHNPAGGLNVYPDHILDAINQHDQAFEDMECHQSTFSGKVLIADDDPINRLLFSKQFAKLGVDIVLKHDGLEAYQYLENSHDTIDLVITDCHMPNMDGYELCHTIKQSKHLAHLPVVGCTAEDSILVFEKAESVGMDHVLYKPYSFAELSEVLKHYLEVRTLDVTSAESLLITDLTWLDDHQGDEKLEMMRVVVDSFKQEKALIEDGQDLQQVIHRLKGSASLLQLEVLTNLAMEWEELTQQGIDTGTHSLLDELSRLLSVFDTWLAQHG</sequence>
<comment type="caution">
    <text evidence="21">The sequence shown here is derived from an EMBL/GenBank/DDBJ whole genome shotgun (WGS) entry which is preliminary data.</text>
</comment>
<dbReference type="InterPro" id="IPR036641">
    <property type="entry name" value="HPT_dom_sf"/>
</dbReference>
<evidence type="ECO:0000256" key="10">
    <source>
        <dbReference type="ARBA" id="ARBA00022801"/>
    </source>
</evidence>
<dbReference type="Proteomes" id="UP000278792">
    <property type="component" value="Unassembled WGS sequence"/>
</dbReference>
<dbReference type="SMART" id="SM00388">
    <property type="entry name" value="HisKA"/>
    <property type="match status" value="1"/>
</dbReference>
<evidence type="ECO:0000256" key="2">
    <source>
        <dbReference type="ARBA" id="ARBA00004429"/>
    </source>
</evidence>
<evidence type="ECO:0000259" key="18">
    <source>
        <dbReference type="PROSITE" id="PS50109"/>
    </source>
</evidence>
<evidence type="ECO:0000256" key="4">
    <source>
        <dbReference type="ARBA" id="ARBA00022475"/>
    </source>
</evidence>
<dbReference type="CDD" id="cd16922">
    <property type="entry name" value="HATPase_EvgS-ArcB-TorS-like"/>
    <property type="match status" value="1"/>
</dbReference>
<dbReference type="PANTHER" id="PTHR43047">
    <property type="entry name" value="TWO-COMPONENT HISTIDINE PROTEIN KINASE"/>
    <property type="match status" value="1"/>
</dbReference>
<dbReference type="CDD" id="cd00082">
    <property type="entry name" value="HisKA"/>
    <property type="match status" value="1"/>
</dbReference>
<proteinExistence type="predicted"/>
<evidence type="ECO:0000256" key="1">
    <source>
        <dbReference type="ARBA" id="ARBA00000085"/>
    </source>
</evidence>
<dbReference type="InterPro" id="IPR003661">
    <property type="entry name" value="HisK_dim/P_dom"/>
</dbReference>
<evidence type="ECO:0000256" key="12">
    <source>
        <dbReference type="ARBA" id="ARBA00022989"/>
    </source>
</evidence>
<evidence type="ECO:0000256" key="13">
    <source>
        <dbReference type="ARBA" id="ARBA00023012"/>
    </source>
</evidence>
<dbReference type="PROSITE" id="PS50110">
    <property type="entry name" value="RESPONSE_REGULATORY"/>
    <property type="match status" value="1"/>
</dbReference>
<evidence type="ECO:0000256" key="7">
    <source>
        <dbReference type="ARBA" id="ARBA00022679"/>
    </source>
</evidence>
<dbReference type="InterPro" id="IPR004358">
    <property type="entry name" value="Sig_transdc_His_kin-like_C"/>
</dbReference>
<dbReference type="EMBL" id="RKIK01000127">
    <property type="protein sequence ID" value="ROV57651.1"/>
    <property type="molecule type" value="Genomic_DNA"/>
</dbReference>
<keyword evidence="12" id="KW-1133">Transmembrane helix</keyword>
<dbReference type="SMART" id="SM00448">
    <property type="entry name" value="REC"/>
    <property type="match status" value="1"/>
</dbReference>
<keyword evidence="17" id="KW-0732">Signal</keyword>
<dbReference type="SUPFAM" id="SSF55874">
    <property type="entry name" value="ATPase domain of HSP90 chaperone/DNA topoisomerase II/histidine kinase"/>
    <property type="match status" value="1"/>
</dbReference>
<dbReference type="Pfam" id="PF02518">
    <property type="entry name" value="HATPase_c"/>
    <property type="match status" value="1"/>
</dbReference>
<dbReference type="Gene3D" id="3.40.190.10">
    <property type="entry name" value="Periplasmic binding protein-like II"/>
    <property type="match status" value="4"/>
</dbReference>